<dbReference type="Gene3D" id="3.40.50.620">
    <property type="entry name" value="HUPs"/>
    <property type="match status" value="1"/>
</dbReference>
<dbReference type="EMBL" id="CAXKWB010093821">
    <property type="protein sequence ID" value="CAL4218296.1"/>
    <property type="molecule type" value="Genomic_DNA"/>
</dbReference>
<name>A0AAV2SNS2_MEGNR</name>
<comment type="caution">
    <text evidence="1">The sequence shown here is derived from an EMBL/GenBank/DDBJ whole genome shotgun (WGS) entry which is preliminary data.</text>
</comment>
<evidence type="ECO:0000313" key="1">
    <source>
        <dbReference type="EMBL" id="CAL4218296.1"/>
    </source>
</evidence>
<evidence type="ECO:0000313" key="2">
    <source>
        <dbReference type="Proteomes" id="UP001497623"/>
    </source>
</evidence>
<protein>
    <submittedName>
        <fullName evidence="1">Uncharacterized protein</fullName>
    </submittedName>
</protein>
<dbReference type="InterPro" id="IPR014729">
    <property type="entry name" value="Rossmann-like_a/b/a_fold"/>
</dbReference>
<organism evidence="1 2">
    <name type="scientific">Meganyctiphanes norvegica</name>
    <name type="common">Northern krill</name>
    <name type="synonym">Thysanopoda norvegica</name>
    <dbReference type="NCBI Taxonomy" id="48144"/>
    <lineage>
        <taxon>Eukaryota</taxon>
        <taxon>Metazoa</taxon>
        <taxon>Ecdysozoa</taxon>
        <taxon>Arthropoda</taxon>
        <taxon>Crustacea</taxon>
        <taxon>Multicrustacea</taxon>
        <taxon>Malacostraca</taxon>
        <taxon>Eumalacostraca</taxon>
        <taxon>Eucarida</taxon>
        <taxon>Euphausiacea</taxon>
        <taxon>Euphausiidae</taxon>
        <taxon>Meganyctiphanes</taxon>
    </lineage>
</organism>
<accession>A0AAV2SNS2</accession>
<gene>
    <name evidence="1" type="ORF">MNOR_LOCUS38903</name>
</gene>
<keyword evidence="2" id="KW-1185">Reference proteome</keyword>
<proteinExistence type="predicted"/>
<feature type="non-terminal residue" evidence="1">
    <location>
        <position position="166"/>
    </location>
</feature>
<reference evidence="1 2" key="1">
    <citation type="submission" date="2024-05" db="EMBL/GenBank/DDBJ databases">
        <authorList>
            <person name="Wallberg A."/>
        </authorList>
    </citation>
    <scope>NUCLEOTIDE SEQUENCE [LARGE SCALE GENOMIC DNA]</scope>
</reference>
<dbReference type="Proteomes" id="UP001497623">
    <property type="component" value="Unassembled WGS sequence"/>
</dbReference>
<sequence length="166" mass="19143">MIGDFRLIFSISISYHIVNNYYLRNKGMGKDYMYSLLHCIIAVEELQLGLTLQYGAYDKDSFTHSPESIAIIRIVWGCVCWFWEWWYENNLCSIKSTVLQHSWDSIDSFVNGNVDPSVKRQRLDGTATWMSHLEGSSETVNLKLLCGADLLESFGRPGLWKEEDVT</sequence>
<dbReference type="AlphaFoldDB" id="A0AAV2SNS2"/>